<organism evidence="2 3">
    <name type="scientific">Nitrosomonas communis</name>
    <dbReference type="NCBI Taxonomy" id="44574"/>
    <lineage>
        <taxon>Bacteria</taxon>
        <taxon>Pseudomonadati</taxon>
        <taxon>Pseudomonadota</taxon>
        <taxon>Betaproteobacteria</taxon>
        <taxon>Nitrosomonadales</taxon>
        <taxon>Nitrosomonadaceae</taxon>
        <taxon>Nitrosomonas</taxon>
    </lineage>
</organism>
<gene>
    <name evidence="2" type="ORF">BCL69_107111</name>
</gene>
<name>A0A5D3Y8H4_9PROT</name>
<keyword evidence="1" id="KW-1133">Transmembrane helix</keyword>
<dbReference type="EMBL" id="VNHT01000071">
    <property type="protein sequence ID" value="TYP78554.1"/>
    <property type="molecule type" value="Genomic_DNA"/>
</dbReference>
<evidence type="ECO:0000256" key="1">
    <source>
        <dbReference type="SAM" id="Phobius"/>
    </source>
</evidence>
<sequence>MLHGTLSGPATKKLIERAYLIFNETRFERLATIFPFRMLVIFGLTVRGSVAYAYR</sequence>
<accession>A0A5D3Y8H4</accession>
<dbReference type="AlphaFoldDB" id="A0A5D3Y8H4"/>
<dbReference type="RefSeq" id="WP_158441491.1">
    <property type="nucleotide sequence ID" value="NZ_CP011451.1"/>
</dbReference>
<dbReference type="Proteomes" id="UP000324176">
    <property type="component" value="Unassembled WGS sequence"/>
</dbReference>
<proteinExistence type="predicted"/>
<keyword evidence="1" id="KW-0472">Membrane</keyword>
<evidence type="ECO:0000313" key="3">
    <source>
        <dbReference type="Proteomes" id="UP000324176"/>
    </source>
</evidence>
<keyword evidence="1" id="KW-0812">Transmembrane</keyword>
<comment type="caution">
    <text evidence="2">The sequence shown here is derived from an EMBL/GenBank/DDBJ whole genome shotgun (WGS) entry which is preliminary data.</text>
</comment>
<evidence type="ECO:0000313" key="2">
    <source>
        <dbReference type="EMBL" id="TYP78554.1"/>
    </source>
</evidence>
<feature type="transmembrane region" description="Helical" evidence="1">
    <location>
        <begin position="34"/>
        <end position="54"/>
    </location>
</feature>
<reference evidence="2 3" key="1">
    <citation type="submission" date="2019-07" db="EMBL/GenBank/DDBJ databases">
        <title>Active sludge and wastewater microbial communities from Klosterneuburg, Austria.</title>
        <authorList>
            <person name="Wagner M."/>
        </authorList>
    </citation>
    <scope>NUCLEOTIDE SEQUENCE [LARGE SCALE GENOMIC DNA]</scope>
    <source>
        <strain evidence="2 3">Nm2</strain>
    </source>
</reference>
<protein>
    <submittedName>
        <fullName evidence="2">Uncharacterized protein</fullName>
    </submittedName>
</protein>
<dbReference type="OrthoDB" id="9795424at2"/>